<reference evidence="16" key="1">
    <citation type="journal article" date="2022" name="bioRxiv">
        <title>Thiovibrio frasassiensisgen. nov., sp. nov., an autotrophic, elemental sulfur disproportionating bacterium isolated from sulfidic karst sediment, and proposal of Thiovibrionaceae fam. nov.</title>
        <authorList>
            <person name="Aronson H."/>
            <person name="Thomas C."/>
            <person name="Bhattacharyya M."/>
            <person name="Eckstein S."/>
            <person name="Jensen S."/>
            <person name="Barco R."/>
            <person name="Macalady J."/>
            <person name="Amend J."/>
        </authorList>
    </citation>
    <scope>NUCLEOTIDE SEQUENCE</scope>
    <source>
        <strain evidence="16">RS19-109</strain>
    </source>
</reference>
<keyword evidence="17" id="KW-1185">Reference proteome</keyword>
<dbReference type="InterPro" id="IPR001576">
    <property type="entry name" value="Phosphoglycerate_kinase"/>
</dbReference>
<gene>
    <name evidence="12" type="primary">pgk</name>
    <name evidence="16" type="ORF">OLX77_02835</name>
</gene>
<comment type="caution">
    <text evidence="12">Lacks conserved residue(s) required for the propagation of feature annotation.</text>
</comment>
<evidence type="ECO:0000256" key="9">
    <source>
        <dbReference type="ARBA" id="ARBA00022777"/>
    </source>
</evidence>
<feature type="binding site" evidence="12 14">
    <location>
        <position position="323"/>
    </location>
    <ligand>
        <name>ATP</name>
        <dbReference type="ChEBI" id="CHEBI:30616"/>
    </ligand>
</feature>
<evidence type="ECO:0000256" key="13">
    <source>
        <dbReference type="PIRSR" id="PIRSR000724-1"/>
    </source>
</evidence>
<dbReference type="EC" id="2.7.2.3" evidence="5 12"/>
<dbReference type="PIRSF" id="PIRSF000724">
    <property type="entry name" value="Pgk"/>
    <property type="match status" value="1"/>
</dbReference>
<evidence type="ECO:0000256" key="12">
    <source>
        <dbReference type="HAMAP-Rule" id="MF_00145"/>
    </source>
</evidence>
<comment type="catalytic activity">
    <reaction evidence="1 12 15">
        <text>(2R)-3-phosphoglycerate + ATP = (2R)-3-phospho-glyceroyl phosphate + ADP</text>
        <dbReference type="Rhea" id="RHEA:14801"/>
        <dbReference type="ChEBI" id="CHEBI:30616"/>
        <dbReference type="ChEBI" id="CHEBI:57604"/>
        <dbReference type="ChEBI" id="CHEBI:58272"/>
        <dbReference type="ChEBI" id="CHEBI:456216"/>
        <dbReference type="EC" id="2.7.2.3"/>
    </reaction>
</comment>
<evidence type="ECO:0000256" key="8">
    <source>
        <dbReference type="ARBA" id="ARBA00022741"/>
    </source>
</evidence>
<dbReference type="HAMAP" id="MF_00145">
    <property type="entry name" value="Phosphoglyc_kinase"/>
    <property type="match status" value="1"/>
</dbReference>
<sequence length="394" mass="43143">MKNIRDIDIKGKKLLIRVDFNVPLDEQQNITDDIRIRGVLPTLNYALDENAKIIICSHLGRPKGERKPQFSLAPAAKRLSRLLNKEVKLAPDCIGAETKAMVEAMEPGSVILLENLRFHAEEQQNDEGFASQLASLCDVYINDAFAVAHRAHASVVGVTHFVEQCAAGFLLQKEMDYFHRSVSNPMRPLVAIVGGAKVSSKLGALHNLMDRVDKMVIGGAMANTFLKSIGYDMGQSKVEDELLDTARELINKAKRLGVKLYLPVDCIVADRFEARAETKRVPVQEVPKDWMVLDIGPATTVLFSEALEDAKTIIWNGPMGAFEMDAFSRGTMAMVQRLAQSHALTIVGGGDTDVAVHRAGESNNISYISTGGGAFLMLMEGKKLPGVEALEAKE</sequence>
<dbReference type="AlphaFoldDB" id="A0A9X4MF97"/>
<keyword evidence="12" id="KW-0963">Cytoplasm</keyword>
<feature type="binding site" evidence="12 13">
    <location>
        <begin position="58"/>
        <end position="61"/>
    </location>
    <ligand>
        <name>substrate</name>
    </ligand>
</feature>
<feature type="binding site" evidence="13">
    <location>
        <position position="117"/>
    </location>
    <ligand>
        <name>(2R)-3-phosphoglycerate</name>
        <dbReference type="ChEBI" id="CHEBI:58272"/>
    </ligand>
</feature>
<feature type="binding site" evidence="13">
    <location>
        <position position="35"/>
    </location>
    <ligand>
        <name>(2R)-3-phosphoglycerate</name>
        <dbReference type="ChEBI" id="CHEBI:58272"/>
    </ligand>
</feature>
<dbReference type="RefSeq" id="WP_307632071.1">
    <property type="nucleotide sequence ID" value="NZ_JAPHEH010000001.1"/>
</dbReference>
<feature type="binding site" evidence="12 14">
    <location>
        <begin position="349"/>
        <end position="352"/>
    </location>
    <ligand>
        <name>ATP</name>
        <dbReference type="ChEBI" id="CHEBI:30616"/>
    </ligand>
</feature>
<dbReference type="GO" id="GO:0005524">
    <property type="term" value="F:ATP binding"/>
    <property type="evidence" value="ECO:0007669"/>
    <property type="project" value="UniProtKB-KW"/>
</dbReference>
<keyword evidence="10 12" id="KW-0067">ATP-binding</keyword>
<dbReference type="GO" id="GO:0004618">
    <property type="term" value="F:phosphoglycerate kinase activity"/>
    <property type="evidence" value="ECO:0007669"/>
    <property type="project" value="UniProtKB-UniRule"/>
</dbReference>
<evidence type="ECO:0000256" key="3">
    <source>
        <dbReference type="ARBA" id="ARBA00008982"/>
    </source>
</evidence>
<dbReference type="PANTHER" id="PTHR11406">
    <property type="entry name" value="PHOSPHOGLYCERATE KINASE"/>
    <property type="match status" value="1"/>
</dbReference>
<dbReference type="InterPro" id="IPR036043">
    <property type="entry name" value="Phosphoglycerate_kinase_sf"/>
</dbReference>
<proteinExistence type="inferred from homology"/>
<dbReference type="GO" id="GO:0006094">
    <property type="term" value="P:gluconeogenesis"/>
    <property type="evidence" value="ECO:0007669"/>
    <property type="project" value="TreeGrafter"/>
</dbReference>
<dbReference type="Gene3D" id="3.40.50.1260">
    <property type="entry name" value="Phosphoglycerate kinase, N-terminal domain"/>
    <property type="match status" value="2"/>
</dbReference>
<evidence type="ECO:0000256" key="10">
    <source>
        <dbReference type="ARBA" id="ARBA00022840"/>
    </source>
</evidence>
<accession>A0A9X4MF97</accession>
<evidence type="ECO:0000256" key="11">
    <source>
        <dbReference type="ARBA" id="ARBA00023152"/>
    </source>
</evidence>
<dbReference type="GO" id="GO:0006096">
    <property type="term" value="P:glycolytic process"/>
    <property type="evidence" value="ECO:0007669"/>
    <property type="project" value="UniProtKB-UniRule"/>
</dbReference>
<keyword evidence="11 12" id="KW-0324">Glycolysis</keyword>
<comment type="pathway">
    <text evidence="2 12">Carbohydrate degradation; glycolysis; pyruvate from D-glyceraldehyde 3-phosphate: step 2/5.</text>
</comment>
<keyword evidence="7 12" id="KW-0808">Transferase</keyword>
<comment type="subunit">
    <text evidence="4 12">Monomer.</text>
</comment>
<feature type="binding site" evidence="12">
    <location>
        <position position="117"/>
    </location>
    <ligand>
        <name>substrate</name>
    </ligand>
</feature>
<dbReference type="FunFam" id="3.40.50.1260:FF:000003">
    <property type="entry name" value="Phosphoglycerate kinase"/>
    <property type="match status" value="1"/>
</dbReference>
<dbReference type="Pfam" id="PF00162">
    <property type="entry name" value="PGK"/>
    <property type="match status" value="1"/>
</dbReference>
<comment type="subcellular location">
    <subcellularLocation>
        <location evidence="12">Cytoplasm</location>
    </subcellularLocation>
</comment>
<comment type="similarity">
    <text evidence="3 12 15">Belongs to the phosphoglycerate kinase family.</text>
</comment>
<organism evidence="16 17">
    <name type="scientific">Thiovibrio frasassiensis</name>
    <dbReference type="NCBI Taxonomy" id="2984131"/>
    <lineage>
        <taxon>Bacteria</taxon>
        <taxon>Pseudomonadati</taxon>
        <taxon>Thermodesulfobacteriota</taxon>
        <taxon>Desulfobulbia</taxon>
        <taxon>Desulfobulbales</taxon>
        <taxon>Thiovibrionaceae</taxon>
        <taxon>Thiovibrio</taxon>
    </lineage>
</organism>
<evidence type="ECO:0000256" key="5">
    <source>
        <dbReference type="ARBA" id="ARBA00013061"/>
    </source>
</evidence>
<keyword evidence="9 12" id="KW-0418">Kinase</keyword>
<dbReference type="Proteomes" id="UP001154240">
    <property type="component" value="Unassembled WGS sequence"/>
</dbReference>
<protein>
    <recommendedName>
        <fullName evidence="6 12">Phosphoglycerate kinase</fullName>
        <ecNumber evidence="5 12">2.7.2.3</ecNumber>
    </recommendedName>
</protein>
<dbReference type="SUPFAM" id="SSF53748">
    <property type="entry name" value="Phosphoglycerate kinase"/>
    <property type="match status" value="1"/>
</dbReference>
<evidence type="ECO:0000313" key="17">
    <source>
        <dbReference type="Proteomes" id="UP001154240"/>
    </source>
</evidence>
<feature type="binding site" evidence="12 13">
    <location>
        <begin position="19"/>
        <end position="21"/>
    </location>
    <ligand>
        <name>substrate</name>
    </ligand>
</feature>
<evidence type="ECO:0000256" key="2">
    <source>
        <dbReference type="ARBA" id="ARBA00004838"/>
    </source>
</evidence>
<feature type="binding site" evidence="13">
    <location>
        <position position="150"/>
    </location>
    <ligand>
        <name>(2R)-3-phosphoglycerate</name>
        <dbReference type="ChEBI" id="CHEBI:58272"/>
    </ligand>
</feature>
<feature type="binding site" evidence="12 14">
    <location>
        <position position="201"/>
    </location>
    <ligand>
        <name>ATP</name>
        <dbReference type="ChEBI" id="CHEBI:30616"/>
    </ligand>
</feature>
<evidence type="ECO:0000256" key="14">
    <source>
        <dbReference type="PIRSR" id="PIRSR000724-2"/>
    </source>
</evidence>
<evidence type="ECO:0000256" key="15">
    <source>
        <dbReference type="RuleBase" id="RU000532"/>
    </source>
</evidence>
<dbReference type="CDD" id="cd00318">
    <property type="entry name" value="Phosphoglycerate_kinase"/>
    <property type="match status" value="1"/>
</dbReference>
<reference evidence="16" key="2">
    <citation type="submission" date="2022-10" db="EMBL/GenBank/DDBJ databases">
        <authorList>
            <person name="Aronson H.S."/>
        </authorList>
    </citation>
    <scope>NUCLEOTIDE SEQUENCE</scope>
    <source>
        <strain evidence="16">RS19-109</strain>
    </source>
</reference>
<dbReference type="FunFam" id="3.40.50.1260:FF:000006">
    <property type="entry name" value="Phosphoglycerate kinase"/>
    <property type="match status" value="1"/>
</dbReference>
<evidence type="ECO:0000256" key="6">
    <source>
        <dbReference type="ARBA" id="ARBA00016471"/>
    </source>
</evidence>
<dbReference type="EMBL" id="JAPHEH010000001">
    <property type="protein sequence ID" value="MDG4475095.1"/>
    <property type="molecule type" value="Genomic_DNA"/>
</dbReference>
<dbReference type="PANTHER" id="PTHR11406:SF23">
    <property type="entry name" value="PHOSPHOGLYCERATE KINASE 1, CHLOROPLASTIC-RELATED"/>
    <property type="match status" value="1"/>
</dbReference>
<keyword evidence="8 12" id="KW-0547">Nucleotide-binding</keyword>
<feature type="binding site" evidence="12">
    <location>
        <position position="35"/>
    </location>
    <ligand>
        <name>substrate</name>
    </ligand>
</feature>
<evidence type="ECO:0000256" key="7">
    <source>
        <dbReference type="ARBA" id="ARBA00022679"/>
    </source>
</evidence>
<dbReference type="InterPro" id="IPR015824">
    <property type="entry name" value="Phosphoglycerate_kinase_N"/>
</dbReference>
<dbReference type="GO" id="GO:0005829">
    <property type="term" value="C:cytosol"/>
    <property type="evidence" value="ECO:0007669"/>
    <property type="project" value="UniProtKB-ARBA"/>
</dbReference>
<dbReference type="GO" id="GO:0043531">
    <property type="term" value="F:ADP binding"/>
    <property type="evidence" value="ECO:0007669"/>
    <property type="project" value="TreeGrafter"/>
</dbReference>
<name>A0A9X4MF97_9BACT</name>
<feature type="binding site" evidence="12">
    <location>
        <position position="150"/>
    </location>
    <ligand>
        <name>substrate</name>
    </ligand>
</feature>
<evidence type="ECO:0000313" key="16">
    <source>
        <dbReference type="EMBL" id="MDG4475095.1"/>
    </source>
</evidence>
<evidence type="ECO:0000256" key="4">
    <source>
        <dbReference type="ARBA" id="ARBA00011245"/>
    </source>
</evidence>
<comment type="caution">
    <text evidence="16">The sequence shown here is derived from an EMBL/GenBank/DDBJ whole genome shotgun (WGS) entry which is preliminary data.</text>
</comment>
<evidence type="ECO:0000256" key="1">
    <source>
        <dbReference type="ARBA" id="ARBA00000642"/>
    </source>
</evidence>
<dbReference type="PRINTS" id="PR00477">
    <property type="entry name" value="PHGLYCKINASE"/>
</dbReference>